<dbReference type="AlphaFoldDB" id="A0A0L0WAD5"/>
<evidence type="ECO:0000313" key="2">
    <source>
        <dbReference type="Proteomes" id="UP000037267"/>
    </source>
</evidence>
<keyword evidence="2" id="KW-1185">Reference proteome</keyword>
<reference evidence="2" key="1">
    <citation type="submission" date="2015-07" db="EMBL/GenBank/DDBJ databases">
        <title>Draft genome sequence of the purine-degrading Gottschalkia purinilyticum DSM 1384 (formerly Clostridium purinilyticum).</title>
        <authorList>
            <person name="Poehlein A."/>
            <person name="Schiel-Bengelsdorf B."/>
            <person name="Bengelsdorf F.R."/>
            <person name="Daniel R."/>
            <person name="Duerre P."/>
        </authorList>
    </citation>
    <scope>NUCLEOTIDE SEQUENCE [LARGE SCALE GENOMIC DNA]</scope>
    <source>
        <strain evidence="2">DSM 1384</strain>
    </source>
</reference>
<dbReference type="EMBL" id="LGSS01000008">
    <property type="protein sequence ID" value="KNF08285.1"/>
    <property type="molecule type" value="Genomic_DNA"/>
</dbReference>
<dbReference type="OrthoDB" id="9811740at2"/>
<accession>A0A0L0WAD5</accession>
<dbReference type="Proteomes" id="UP000037267">
    <property type="component" value="Unassembled WGS sequence"/>
</dbReference>
<dbReference type="RefSeq" id="WP_050355387.1">
    <property type="nucleotide sequence ID" value="NZ_LGSS01000008.1"/>
</dbReference>
<organism evidence="1 2">
    <name type="scientific">Gottschalkia purinilytica</name>
    <name type="common">Clostridium purinilyticum</name>
    <dbReference type="NCBI Taxonomy" id="1503"/>
    <lineage>
        <taxon>Bacteria</taxon>
        <taxon>Bacillati</taxon>
        <taxon>Bacillota</taxon>
        <taxon>Tissierellia</taxon>
        <taxon>Tissierellales</taxon>
        <taxon>Gottschalkiaceae</taxon>
        <taxon>Gottschalkia</taxon>
    </lineage>
</organism>
<evidence type="ECO:0000313" key="1">
    <source>
        <dbReference type="EMBL" id="KNF08285.1"/>
    </source>
</evidence>
<dbReference type="STRING" id="1503.CLPU_8c00500"/>
<dbReference type="PATRIC" id="fig|1503.3.peg.3189"/>
<keyword evidence="1" id="KW-0378">Hydrolase</keyword>
<comment type="caution">
    <text evidence="1">The sequence shown here is derived from an EMBL/GenBank/DDBJ whole genome shotgun (WGS) entry which is preliminary data.</text>
</comment>
<proteinExistence type="predicted"/>
<dbReference type="Pfam" id="PF03069">
    <property type="entry name" value="FmdA_AmdA"/>
    <property type="match status" value="2"/>
</dbReference>
<dbReference type="PANTHER" id="PTHR31891">
    <property type="entry name" value="FORMAMIDASE C869.04-RELATED"/>
    <property type="match status" value="1"/>
</dbReference>
<dbReference type="Gene3D" id="2.60.120.580">
    <property type="entry name" value="Acetamidase/Formamidase-like domains"/>
    <property type="match status" value="1"/>
</dbReference>
<dbReference type="SUPFAM" id="SSF141130">
    <property type="entry name" value="Acetamidase/Formamidase-like"/>
    <property type="match status" value="1"/>
</dbReference>
<dbReference type="EC" id="3.5.1.4" evidence="1"/>
<dbReference type="PANTHER" id="PTHR31891:SF1">
    <property type="entry name" value="FORMAMIDASE C869.04-RELATED"/>
    <property type="match status" value="1"/>
</dbReference>
<gene>
    <name evidence="1" type="ORF">CLPU_8c00500</name>
</gene>
<dbReference type="Gene3D" id="3.10.28.20">
    <property type="entry name" value="Acetamidase/Formamidase-like domains"/>
    <property type="match status" value="1"/>
</dbReference>
<name>A0A0L0WAD5_GOTPU</name>
<protein>
    <submittedName>
        <fullName evidence="1">Acetamidase/formamidase family protein</fullName>
        <ecNumber evidence="1">3.5.1.4</ecNumber>
    </submittedName>
</protein>
<dbReference type="Gene3D" id="2.40.10.120">
    <property type="match status" value="1"/>
</dbReference>
<sequence length="298" mass="32508">MKIKCSNSVFCMSYKNKPVETINSGDTITFETYDCFNNQIQNESHLLGELNWDLINPATGPVYVQDAKAGDILKVEIVDIKIADKGVMVTIPNLGPIGEDTTKEKTKIVPIRDGKAIFNDKIHIPINPMIGVIGTAPKEEEIPTGTPKEHGGNMDCKRIVKGAILYLPINVDGALLAIGDLHAVMGDGETGCCGVEIPGEATVKVEVIKGKDLPLPMLIEGKDIITIASAETLDEASVIATKNMHKFLIDNLKIEANEATMLLSIIGDLRICQIVDPLKTARMELPLWVVEKYNYNID</sequence>
<dbReference type="InterPro" id="IPR004304">
    <property type="entry name" value="FmdA_AmdA"/>
</dbReference>
<dbReference type="GO" id="GO:0004040">
    <property type="term" value="F:amidase activity"/>
    <property type="evidence" value="ECO:0007669"/>
    <property type="project" value="UniProtKB-EC"/>
</dbReference>